<dbReference type="AlphaFoldDB" id="A0A858RGD2"/>
<evidence type="ECO:0000256" key="4">
    <source>
        <dbReference type="ARBA" id="ARBA00023163"/>
    </source>
</evidence>
<dbReference type="CDD" id="cd05466">
    <property type="entry name" value="PBP2_LTTR_substrate"/>
    <property type="match status" value="1"/>
</dbReference>
<dbReference type="FunFam" id="1.10.10.10:FF:000001">
    <property type="entry name" value="LysR family transcriptional regulator"/>
    <property type="match status" value="1"/>
</dbReference>
<dbReference type="InterPro" id="IPR036390">
    <property type="entry name" value="WH_DNA-bd_sf"/>
</dbReference>
<evidence type="ECO:0000256" key="1">
    <source>
        <dbReference type="ARBA" id="ARBA00009437"/>
    </source>
</evidence>
<dbReference type="EMBL" id="CP051774">
    <property type="protein sequence ID" value="QJE95897.1"/>
    <property type="molecule type" value="Genomic_DNA"/>
</dbReference>
<evidence type="ECO:0000256" key="2">
    <source>
        <dbReference type="ARBA" id="ARBA00023015"/>
    </source>
</evidence>
<dbReference type="Proteomes" id="UP000501812">
    <property type="component" value="Chromosome"/>
</dbReference>
<keyword evidence="3" id="KW-0238">DNA-binding</keyword>
<evidence type="ECO:0000313" key="7">
    <source>
        <dbReference type="Proteomes" id="UP000501812"/>
    </source>
</evidence>
<dbReference type="KEGG" id="luo:HHL09_08925"/>
<dbReference type="Pfam" id="PF00126">
    <property type="entry name" value="HTH_1"/>
    <property type="match status" value="1"/>
</dbReference>
<gene>
    <name evidence="6" type="ORF">HHL09_08925</name>
</gene>
<dbReference type="InterPro" id="IPR005119">
    <property type="entry name" value="LysR_subst-bd"/>
</dbReference>
<dbReference type="InterPro" id="IPR050950">
    <property type="entry name" value="HTH-type_LysR_regulators"/>
</dbReference>
<dbReference type="Gene3D" id="3.40.190.290">
    <property type="match status" value="1"/>
</dbReference>
<organism evidence="6 7">
    <name type="scientific">Luteolibacter luteus</name>
    <dbReference type="NCBI Taxonomy" id="2728835"/>
    <lineage>
        <taxon>Bacteria</taxon>
        <taxon>Pseudomonadati</taxon>
        <taxon>Verrucomicrobiota</taxon>
        <taxon>Verrucomicrobiia</taxon>
        <taxon>Verrucomicrobiales</taxon>
        <taxon>Verrucomicrobiaceae</taxon>
        <taxon>Luteolibacter</taxon>
    </lineage>
</organism>
<accession>A0A858RGD2</accession>
<sequence length="328" mass="36347">MATIKEGITELRHLRYFLAVAETRNFRKAAQNLFLSQPTLSHQIKQLEMQMGAPLFERLSRTVRLTAAGEILRKRAVSMLRELDDAKREISELLSMASGELRIGIVSTVNVAVIPEAVGNFRNSHPGVSVSVRELQMELLEAELLAGNLDLGISFMHERHGKRLDTEMLFVERLVAVLPKGHPLAKRKKITLPDMLTQPMVLLSHGFCTRELVLESVSLQGLERVLRPSIEMNSIEGVLATVRQTNMVTLMPESAVRWAAYPDLVVKPLADKAENLSFRRVGLAWVNGGHRTAAACAFADEVKAVIRKEEKACKGKRINPSASATGKG</sequence>
<name>A0A858RGD2_9BACT</name>
<evidence type="ECO:0000313" key="6">
    <source>
        <dbReference type="EMBL" id="QJE95897.1"/>
    </source>
</evidence>
<dbReference type="SUPFAM" id="SSF46785">
    <property type="entry name" value="Winged helix' DNA-binding domain"/>
    <property type="match status" value="1"/>
</dbReference>
<keyword evidence="7" id="KW-1185">Reference proteome</keyword>
<keyword evidence="4" id="KW-0804">Transcription</keyword>
<proteinExistence type="inferred from homology"/>
<dbReference type="Pfam" id="PF03466">
    <property type="entry name" value="LysR_substrate"/>
    <property type="match status" value="1"/>
</dbReference>
<dbReference type="PRINTS" id="PR00039">
    <property type="entry name" value="HTHLYSR"/>
</dbReference>
<reference evidence="6 7" key="1">
    <citation type="submission" date="2020-04" db="EMBL/GenBank/DDBJ databases">
        <title>Luteolibacter sp. G-1-1-1 isolated from soil.</title>
        <authorList>
            <person name="Dahal R.H."/>
        </authorList>
    </citation>
    <scope>NUCLEOTIDE SEQUENCE [LARGE SCALE GENOMIC DNA]</scope>
    <source>
        <strain evidence="6 7">G-1-1-1</strain>
    </source>
</reference>
<dbReference type="PANTHER" id="PTHR30419:SF8">
    <property type="entry name" value="NITROGEN ASSIMILATION TRANSCRIPTIONAL ACTIVATOR-RELATED"/>
    <property type="match status" value="1"/>
</dbReference>
<comment type="similarity">
    <text evidence="1">Belongs to the LysR transcriptional regulatory family.</text>
</comment>
<dbReference type="InterPro" id="IPR000847">
    <property type="entry name" value="LysR_HTH_N"/>
</dbReference>
<dbReference type="GO" id="GO:0003700">
    <property type="term" value="F:DNA-binding transcription factor activity"/>
    <property type="evidence" value="ECO:0007669"/>
    <property type="project" value="InterPro"/>
</dbReference>
<dbReference type="PANTHER" id="PTHR30419">
    <property type="entry name" value="HTH-TYPE TRANSCRIPTIONAL REGULATOR YBHD"/>
    <property type="match status" value="1"/>
</dbReference>
<dbReference type="SUPFAM" id="SSF53850">
    <property type="entry name" value="Periplasmic binding protein-like II"/>
    <property type="match status" value="1"/>
</dbReference>
<dbReference type="Gene3D" id="1.10.10.10">
    <property type="entry name" value="Winged helix-like DNA-binding domain superfamily/Winged helix DNA-binding domain"/>
    <property type="match status" value="1"/>
</dbReference>
<evidence type="ECO:0000259" key="5">
    <source>
        <dbReference type="PROSITE" id="PS50931"/>
    </source>
</evidence>
<keyword evidence="2" id="KW-0805">Transcription regulation</keyword>
<feature type="domain" description="HTH lysR-type" evidence="5">
    <location>
        <begin position="9"/>
        <end position="66"/>
    </location>
</feature>
<protein>
    <submittedName>
        <fullName evidence="6">LysR family transcriptional regulator</fullName>
    </submittedName>
</protein>
<dbReference type="GO" id="GO:0003677">
    <property type="term" value="F:DNA binding"/>
    <property type="evidence" value="ECO:0007669"/>
    <property type="project" value="UniProtKB-KW"/>
</dbReference>
<dbReference type="PROSITE" id="PS50931">
    <property type="entry name" value="HTH_LYSR"/>
    <property type="match status" value="1"/>
</dbReference>
<dbReference type="GO" id="GO:0005829">
    <property type="term" value="C:cytosol"/>
    <property type="evidence" value="ECO:0007669"/>
    <property type="project" value="TreeGrafter"/>
</dbReference>
<evidence type="ECO:0000256" key="3">
    <source>
        <dbReference type="ARBA" id="ARBA00023125"/>
    </source>
</evidence>
<dbReference type="InterPro" id="IPR036388">
    <property type="entry name" value="WH-like_DNA-bd_sf"/>
</dbReference>
<dbReference type="RefSeq" id="WP_169454210.1">
    <property type="nucleotide sequence ID" value="NZ_CP051774.1"/>
</dbReference>